<sequence length="566" mass="61366">MKCPYCGAEIPITLSSCPKCGKSIDDSAQENFIQNAGDAASTFNNQNQLNTQNFDDQAQPGGAAGFNQGMQPNGAAGFNQGMQPNGAVGFNQGMQPNGAAGFDPGMQPNGAAGFNLGMQPNGAAGFDPGMQPNGAAGFNPGMQPNGTAGFNQGMQPNGAQGFGQPVLSGKPALEYKDSSRPNGQNMGVSQPVRETIQANMNNNNPAGKTGNPKMLKYACIAVGLIIIIGVVILIISQNSDKPDNKKYASGDPTTDIFGVTTEDIFGMTTEESTWVNQPYQPDEDVEEYKVGETWTVDDQWTVTVLGVEKIDERNEYSDKNPKAVYKIKYAYSNNGFEPDYSDGLYISLDGNVVDNKGVEGYSYPASIDFYPRRATVGSTCICYNAVGVENEGTFKVYVERYDTDNECHKACFVMEPGAKSESFPTSTKSAFDEKNTLKVGETWKVDDQWEITINGVKEVTERNGFSELNPEAVYLIDYTYKNLGYESKYEDGLYVSITDTIIDNKGFLAYNYPGNVENHPNVVAVGETCNAQACVGVDNAGQFKITISKYDSKEERRTQSFIIDVK</sequence>
<proteinExistence type="predicted"/>
<evidence type="ECO:0008006" key="5">
    <source>
        <dbReference type="Google" id="ProtNLM"/>
    </source>
</evidence>
<feature type="region of interest" description="Disordered" evidence="1">
    <location>
        <begin position="54"/>
        <end position="188"/>
    </location>
</feature>
<keyword evidence="2" id="KW-0812">Transmembrane</keyword>
<organism evidence="3 4">
    <name type="scientific">Eubacterium ruminantium</name>
    <dbReference type="NCBI Taxonomy" id="42322"/>
    <lineage>
        <taxon>Bacteria</taxon>
        <taxon>Bacillati</taxon>
        <taxon>Bacillota</taxon>
        <taxon>Clostridia</taxon>
        <taxon>Eubacteriales</taxon>
        <taxon>Eubacteriaceae</taxon>
        <taxon>Eubacterium</taxon>
    </lineage>
</organism>
<keyword evidence="4" id="KW-1185">Reference proteome</keyword>
<evidence type="ECO:0000256" key="1">
    <source>
        <dbReference type="SAM" id="MobiDB-lite"/>
    </source>
</evidence>
<reference evidence="3 4" key="1">
    <citation type="submission" date="2017-02" db="EMBL/GenBank/DDBJ databases">
        <authorList>
            <person name="Peterson S.W."/>
        </authorList>
    </citation>
    <scope>NUCLEOTIDE SEQUENCE [LARGE SCALE GENOMIC DNA]</scope>
    <source>
        <strain evidence="3 4">ATCC 17233</strain>
    </source>
</reference>
<evidence type="ECO:0000313" key="4">
    <source>
        <dbReference type="Proteomes" id="UP000189857"/>
    </source>
</evidence>
<feature type="compositionally biased region" description="Polar residues" evidence="1">
    <location>
        <begin position="142"/>
        <end position="158"/>
    </location>
</feature>
<protein>
    <recommendedName>
        <fullName evidence="5">Zinc-ribbon domain-containing protein</fullName>
    </recommendedName>
</protein>
<keyword evidence="2" id="KW-1133">Transmembrane helix</keyword>
<dbReference type="RefSeq" id="WP_078787563.1">
    <property type="nucleotide sequence ID" value="NZ_FMTO01000009.1"/>
</dbReference>
<feature type="transmembrane region" description="Helical" evidence="2">
    <location>
        <begin position="217"/>
        <end position="236"/>
    </location>
</feature>
<gene>
    <name evidence="3" type="ORF">SAMN02745110_01733</name>
</gene>
<dbReference type="Proteomes" id="UP000189857">
    <property type="component" value="Unassembled WGS sequence"/>
</dbReference>
<dbReference type="EMBL" id="FUXA01000010">
    <property type="protein sequence ID" value="SJZ83604.1"/>
    <property type="molecule type" value="Genomic_DNA"/>
</dbReference>
<dbReference type="AlphaFoldDB" id="A0A1T4NWE9"/>
<evidence type="ECO:0000313" key="3">
    <source>
        <dbReference type="EMBL" id="SJZ83604.1"/>
    </source>
</evidence>
<keyword evidence="2" id="KW-0472">Membrane</keyword>
<accession>A0A1T4NWE9</accession>
<evidence type="ECO:0000256" key="2">
    <source>
        <dbReference type="SAM" id="Phobius"/>
    </source>
</evidence>
<name>A0A1T4NWE9_9FIRM</name>